<comment type="pathway">
    <text evidence="3">Cofactor biosynthesis; tetrahydrofolylpolyglutamate biosynthesis.</text>
</comment>
<dbReference type="GO" id="GO:0046872">
    <property type="term" value="F:metal ion binding"/>
    <property type="evidence" value="ECO:0007669"/>
    <property type="project" value="UniProtKB-KW"/>
</dbReference>
<evidence type="ECO:0000256" key="3">
    <source>
        <dbReference type="ARBA" id="ARBA00005150"/>
    </source>
</evidence>
<dbReference type="InterPro" id="IPR001645">
    <property type="entry name" value="Folylpolyglutamate_synth"/>
</dbReference>
<dbReference type="PANTHER" id="PTHR11136:SF0">
    <property type="entry name" value="DIHYDROFOLATE SYNTHETASE-RELATED"/>
    <property type="match status" value="1"/>
</dbReference>
<keyword evidence="9" id="KW-0479">Metal-binding</keyword>
<dbReference type="InterPro" id="IPR004101">
    <property type="entry name" value="Mur_ligase_C"/>
</dbReference>
<evidence type="ECO:0000313" key="23">
    <source>
        <dbReference type="EMBL" id="SDN95752.1"/>
    </source>
</evidence>
<evidence type="ECO:0000256" key="6">
    <source>
        <dbReference type="ARBA" id="ARBA00013025"/>
    </source>
</evidence>
<reference evidence="23 24" key="1">
    <citation type="submission" date="2016-10" db="EMBL/GenBank/DDBJ databases">
        <authorList>
            <person name="de Groot N.N."/>
        </authorList>
    </citation>
    <scope>NUCLEOTIDE SEQUENCE [LARGE SCALE GENOMIC DNA]</scope>
    <source>
        <strain evidence="23 24">DSM 15269</strain>
    </source>
</reference>
<evidence type="ECO:0000256" key="2">
    <source>
        <dbReference type="ARBA" id="ARBA00004799"/>
    </source>
</evidence>
<dbReference type="OrthoDB" id="9809356at2"/>
<dbReference type="PIRSF" id="PIRSF001563">
    <property type="entry name" value="Folylpolyglu_synth"/>
    <property type="match status" value="1"/>
</dbReference>
<gene>
    <name evidence="23" type="ORF">SAMN04488516_11319</name>
</gene>
<keyword evidence="12" id="KW-0460">Magnesium</keyword>
<dbReference type="InterPro" id="IPR036565">
    <property type="entry name" value="Mur-like_cat_sf"/>
</dbReference>
<evidence type="ECO:0000313" key="24">
    <source>
        <dbReference type="Proteomes" id="UP000199602"/>
    </source>
</evidence>
<comment type="catalytic activity">
    <reaction evidence="20">
        <text>7,8-dihydropteroate + L-glutamate + ATP = 7,8-dihydrofolate + ADP + phosphate + H(+)</text>
        <dbReference type="Rhea" id="RHEA:23584"/>
        <dbReference type="ChEBI" id="CHEBI:15378"/>
        <dbReference type="ChEBI" id="CHEBI:17839"/>
        <dbReference type="ChEBI" id="CHEBI:29985"/>
        <dbReference type="ChEBI" id="CHEBI:30616"/>
        <dbReference type="ChEBI" id="CHEBI:43474"/>
        <dbReference type="ChEBI" id="CHEBI:57451"/>
        <dbReference type="ChEBI" id="CHEBI:456216"/>
        <dbReference type="EC" id="6.3.2.12"/>
    </reaction>
</comment>
<dbReference type="Pfam" id="PF02875">
    <property type="entry name" value="Mur_ligase_C"/>
    <property type="match status" value="1"/>
</dbReference>
<dbReference type="STRING" id="206665.SAMN04488516_11319"/>
<evidence type="ECO:0000256" key="20">
    <source>
        <dbReference type="ARBA" id="ARBA00049161"/>
    </source>
</evidence>
<evidence type="ECO:0000256" key="14">
    <source>
        <dbReference type="ARBA" id="ARBA00030048"/>
    </source>
</evidence>
<dbReference type="Gene3D" id="3.90.190.20">
    <property type="entry name" value="Mur ligase, C-terminal domain"/>
    <property type="match status" value="1"/>
</dbReference>
<evidence type="ECO:0000256" key="11">
    <source>
        <dbReference type="ARBA" id="ARBA00022840"/>
    </source>
</evidence>
<dbReference type="PANTHER" id="PTHR11136">
    <property type="entry name" value="FOLYLPOLYGLUTAMATE SYNTHASE-RELATED"/>
    <property type="match status" value="1"/>
</dbReference>
<evidence type="ECO:0000256" key="21">
    <source>
        <dbReference type="PIRNR" id="PIRNR001563"/>
    </source>
</evidence>
<sequence length="421" mass="47862">MFKTIQEVNKYLSQLGLFKMKLGLDRVQAGLKKINLNPDFCPIVHIVGTNGKGSTAHFLESLSRSHGLKTGLFTSPHLISVKERIKINNTTLSNEEWIESANYILQNCKSLKLTYFEFIFLLACFIFKEHKVDIAFFEAGLGGKFDATNVLYPFITLFTPISLDHTQILGSNISQIAQDKAGVIKKSLVVSAKQTSTAKSILIETAKNKNVLFKYAPDYSIVTDNCLIYYPWEMNLPISPYLLDFQKENLQLVFSAWDAIVSFFQLKTSSQLILEAINNTFIMGRLQQVSKDPDIYLDVAHNPAALSLLKKTLSKLKIFPQTVVFSCLKDKDIQTMLKILKEISPNIYFCQIPSNSRSLLAQDISSKFNLPFFSSIKQSLNYSSQQKSVLFCGSFYLLSEIFKLKPRWQNINFLLKKNKNF</sequence>
<dbReference type="Proteomes" id="UP000199602">
    <property type="component" value="Unassembled WGS sequence"/>
</dbReference>
<dbReference type="AlphaFoldDB" id="A0A1H0FMI1"/>
<dbReference type="PROSITE" id="PS01012">
    <property type="entry name" value="FOLYLPOLYGLU_SYNT_2"/>
    <property type="match status" value="1"/>
</dbReference>
<keyword evidence="11 21" id="KW-0067">ATP-binding</keyword>
<keyword evidence="13" id="KW-0289">Folate biosynthesis</keyword>
<dbReference type="InterPro" id="IPR036615">
    <property type="entry name" value="Mur_ligase_C_dom_sf"/>
</dbReference>
<keyword evidence="24" id="KW-1185">Reference proteome</keyword>
<evidence type="ECO:0000256" key="8">
    <source>
        <dbReference type="ARBA" id="ARBA00022598"/>
    </source>
</evidence>
<protein>
    <recommendedName>
        <fullName evidence="7">Dihydrofolate synthase/folylpolyglutamate synthase</fullName>
        <ecNumber evidence="5">6.3.2.12</ecNumber>
        <ecNumber evidence="6">6.3.2.17</ecNumber>
    </recommendedName>
    <alternativeName>
        <fullName evidence="16">Folylpoly-gamma-glutamate synthetase-dihydrofolate synthetase</fullName>
    </alternativeName>
    <alternativeName>
        <fullName evidence="14">Folylpolyglutamate synthetase</fullName>
    </alternativeName>
    <alternativeName>
        <fullName evidence="15">Tetrahydrofolylpolyglutamate synthase</fullName>
    </alternativeName>
</protein>
<evidence type="ECO:0000256" key="17">
    <source>
        <dbReference type="ARBA" id="ARBA00047493"/>
    </source>
</evidence>
<dbReference type="GO" id="GO:0004326">
    <property type="term" value="F:tetrahydrofolylpolyglutamate synthase activity"/>
    <property type="evidence" value="ECO:0007669"/>
    <property type="project" value="UniProtKB-EC"/>
</dbReference>
<evidence type="ECO:0000256" key="13">
    <source>
        <dbReference type="ARBA" id="ARBA00022909"/>
    </source>
</evidence>
<dbReference type="InterPro" id="IPR018109">
    <property type="entry name" value="Folylpolyglutamate_synth_CS"/>
</dbReference>
<name>A0A1H0FMI1_9BACT</name>
<dbReference type="SUPFAM" id="SSF53244">
    <property type="entry name" value="MurD-like peptide ligases, peptide-binding domain"/>
    <property type="match status" value="1"/>
</dbReference>
<dbReference type="EC" id="6.3.2.17" evidence="6"/>
<comment type="similarity">
    <text evidence="4 21">Belongs to the folylpolyglutamate synthase family.</text>
</comment>
<dbReference type="NCBIfam" id="TIGR01499">
    <property type="entry name" value="folC"/>
    <property type="match status" value="1"/>
</dbReference>
<evidence type="ECO:0000256" key="4">
    <source>
        <dbReference type="ARBA" id="ARBA00008276"/>
    </source>
</evidence>
<organism evidence="23 24">
    <name type="scientific">Desulfonauticus submarinus</name>
    <dbReference type="NCBI Taxonomy" id="206665"/>
    <lineage>
        <taxon>Bacteria</taxon>
        <taxon>Pseudomonadati</taxon>
        <taxon>Thermodesulfobacteriota</taxon>
        <taxon>Desulfovibrionia</taxon>
        <taxon>Desulfovibrionales</taxon>
        <taxon>Desulfonauticaceae</taxon>
        <taxon>Desulfonauticus</taxon>
    </lineage>
</organism>
<dbReference type="GO" id="GO:0008841">
    <property type="term" value="F:dihydrofolate synthase activity"/>
    <property type="evidence" value="ECO:0007669"/>
    <property type="project" value="UniProtKB-EC"/>
</dbReference>
<evidence type="ECO:0000256" key="5">
    <source>
        <dbReference type="ARBA" id="ARBA00013023"/>
    </source>
</evidence>
<evidence type="ECO:0000256" key="19">
    <source>
        <dbReference type="ARBA" id="ARBA00049035"/>
    </source>
</evidence>
<evidence type="ECO:0000256" key="15">
    <source>
        <dbReference type="ARBA" id="ARBA00030592"/>
    </source>
</evidence>
<comment type="catalytic activity">
    <reaction evidence="17">
        <text>(6S)-5,6,7,8-tetrahydrofolyl-(gamma-L-Glu)(n) + L-glutamate + ATP = (6S)-5,6,7,8-tetrahydrofolyl-(gamma-L-Glu)(n+1) + ADP + phosphate + H(+)</text>
        <dbReference type="Rhea" id="RHEA:10580"/>
        <dbReference type="Rhea" id="RHEA-COMP:14738"/>
        <dbReference type="Rhea" id="RHEA-COMP:14740"/>
        <dbReference type="ChEBI" id="CHEBI:15378"/>
        <dbReference type="ChEBI" id="CHEBI:29985"/>
        <dbReference type="ChEBI" id="CHEBI:30616"/>
        <dbReference type="ChEBI" id="CHEBI:43474"/>
        <dbReference type="ChEBI" id="CHEBI:141005"/>
        <dbReference type="ChEBI" id="CHEBI:456216"/>
        <dbReference type="EC" id="6.3.2.17"/>
    </reaction>
</comment>
<evidence type="ECO:0000256" key="1">
    <source>
        <dbReference type="ARBA" id="ARBA00002714"/>
    </source>
</evidence>
<comment type="catalytic activity">
    <reaction evidence="18">
        <text>10-formyltetrahydrofolyl-(gamma-L-Glu)(n) + L-glutamate + ATP = 10-formyltetrahydrofolyl-(gamma-L-Glu)(n+1) + ADP + phosphate + H(+)</text>
        <dbReference type="Rhea" id="RHEA:51904"/>
        <dbReference type="Rhea" id="RHEA-COMP:13088"/>
        <dbReference type="Rhea" id="RHEA-COMP:14300"/>
        <dbReference type="ChEBI" id="CHEBI:15378"/>
        <dbReference type="ChEBI" id="CHEBI:29985"/>
        <dbReference type="ChEBI" id="CHEBI:30616"/>
        <dbReference type="ChEBI" id="CHEBI:43474"/>
        <dbReference type="ChEBI" id="CHEBI:134413"/>
        <dbReference type="ChEBI" id="CHEBI:456216"/>
        <dbReference type="EC" id="6.3.2.17"/>
    </reaction>
</comment>
<keyword evidence="10 21" id="KW-0547">Nucleotide-binding</keyword>
<evidence type="ECO:0000256" key="18">
    <source>
        <dbReference type="ARBA" id="ARBA00047808"/>
    </source>
</evidence>
<evidence type="ECO:0000256" key="12">
    <source>
        <dbReference type="ARBA" id="ARBA00022842"/>
    </source>
</evidence>
<feature type="domain" description="Mur ligase C-terminal" evidence="22">
    <location>
        <begin position="284"/>
        <end position="394"/>
    </location>
</feature>
<comment type="catalytic activity">
    <reaction evidence="19">
        <text>(6R)-5,10-methylenetetrahydrofolyl-(gamma-L-Glu)(n) + L-glutamate + ATP = (6R)-5,10-methylenetetrahydrofolyl-(gamma-L-Glu)(n+1) + ADP + phosphate + H(+)</text>
        <dbReference type="Rhea" id="RHEA:51912"/>
        <dbReference type="Rhea" id="RHEA-COMP:13257"/>
        <dbReference type="Rhea" id="RHEA-COMP:13258"/>
        <dbReference type="ChEBI" id="CHEBI:15378"/>
        <dbReference type="ChEBI" id="CHEBI:29985"/>
        <dbReference type="ChEBI" id="CHEBI:30616"/>
        <dbReference type="ChEBI" id="CHEBI:43474"/>
        <dbReference type="ChEBI" id="CHEBI:136572"/>
        <dbReference type="ChEBI" id="CHEBI:456216"/>
        <dbReference type="EC" id="6.3.2.17"/>
    </reaction>
</comment>
<dbReference type="RefSeq" id="WP_092066179.1">
    <property type="nucleotide sequence ID" value="NZ_FNIN01000013.1"/>
</dbReference>
<dbReference type="EC" id="6.3.2.12" evidence="5"/>
<proteinExistence type="inferred from homology"/>
<evidence type="ECO:0000256" key="10">
    <source>
        <dbReference type="ARBA" id="ARBA00022741"/>
    </source>
</evidence>
<evidence type="ECO:0000259" key="22">
    <source>
        <dbReference type="Pfam" id="PF02875"/>
    </source>
</evidence>
<keyword evidence="8 21" id="KW-0436">Ligase</keyword>
<dbReference type="GO" id="GO:0046656">
    <property type="term" value="P:folic acid biosynthetic process"/>
    <property type="evidence" value="ECO:0007669"/>
    <property type="project" value="UniProtKB-KW"/>
</dbReference>
<dbReference type="GO" id="GO:0005524">
    <property type="term" value="F:ATP binding"/>
    <property type="evidence" value="ECO:0007669"/>
    <property type="project" value="UniProtKB-KW"/>
</dbReference>
<evidence type="ECO:0000256" key="16">
    <source>
        <dbReference type="ARBA" id="ARBA00032510"/>
    </source>
</evidence>
<dbReference type="Gene3D" id="3.40.1190.10">
    <property type="entry name" value="Mur-like, catalytic domain"/>
    <property type="match status" value="1"/>
</dbReference>
<dbReference type="GO" id="GO:0005737">
    <property type="term" value="C:cytoplasm"/>
    <property type="evidence" value="ECO:0007669"/>
    <property type="project" value="TreeGrafter"/>
</dbReference>
<dbReference type="EMBL" id="FNIN01000013">
    <property type="protein sequence ID" value="SDN95752.1"/>
    <property type="molecule type" value="Genomic_DNA"/>
</dbReference>
<comment type="pathway">
    <text evidence="2">Cofactor biosynthesis; tetrahydrofolate biosynthesis; 7,8-dihydrofolate from 2-amino-4-hydroxy-6-hydroxymethyl-7,8-dihydropteridine diphosphate and 4-aminobenzoate: step 2/2.</text>
</comment>
<accession>A0A1H0FMI1</accession>
<dbReference type="SUPFAM" id="SSF53623">
    <property type="entry name" value="MurD-like peptide ligases, catalytic domain"/>
    <property type="match status" value="1"/>
</dbReference>
<evidence type="ECO:0000256" key="7">
    <source>
        <dbReference type="ARBA" id="ARBA00019357"/>
    </source>
</evidence>
<evidence type="ECO:0000256" key="9">
    <source>
        <dbReference type="ARBA" id="ARBA00022723"/>
    </source>
</evidence>
<comment type="function">
    <text evidence="1">Functions in two distinct reactions of the de novo folate biosynthetic pathway. Catalyzes the addition of a glutamate residue to dihydropteroate (7,8-dihydropteroate or H2Pte) to form dihydrofolate (7,8-dihydrofolate monoglutamate or H2Pte-Glu). Also catalyzes successive additions of L-glutamate to tetrahydrofolate or 10-formyltetrahydrofolate or 5,10-methylenetetrahydrofolate, leading to folylpolyglutamate derivatives.</text>
</comment>